<proteinExistence type="predicted"/>
<dbReference type="Gene3D" id="3.40.50.1820">
    <property type="entry name" value="alpha/beta hydrolase"/>
    <property type="match status" value="1"/>
</dbReference>
<evidence type="ECO:0008006" key="3">
    <source>
        <dbReference type="Google" id="ProtNLM"/>
    </source>
</evidence>
<dbReference type="InterPro" id="IPR029058">
    <property type="entry name" value="AB_hydrolase_fold"/>
</dbReference>
<sequence>MAAMCFQGYHIPHGRYELGGINLARIAYGGHKGHNPRDFLAFWLNELGYDVLAISYPLEMQGSSPLAADLAQRPHFGIVDWGEQIARTTRKVIDENKLAGIHNNQIILVAWSMAGKILEPFTLAAKRYDLDPRLFVSLAATPAGIRRLPPVPPRLHDTEAGYAAGSSSSVEGMLRQVRQQAQRSGTSAAIIDDEAYLREYFGHTPISLTNAGMKYCPSSVRTGQGQLESSFIPSEYDNPREAGPTDEDFTIYPSIAASRPSSPADLRHALTDAAAWGLVLTLKLTADVMRAVGSGTSLSFSLREDVWDEVQNLESPAPGYQTNETVRGNHFFFLGATGTRKTAETIDRLFDRAESIGVKLGGLLCST</sequence>
<reference evidence="1 2" key="1">
    <citation type="submission" date="2019-06" db="EMBL/GenBank/DDBJ databases">
        <title>Wine fermentation using esterase from Monascus purpureus.</title>
        <authorList>
            <person name="Geng C."/>
            <person name="Zhang Y."/>
        </authorList>
    </citation>
    <scope>NUCLEOTIDE SEQUENCE [LARGE SCALE GENOMIC DNA]</scope>
    <source>
        <strain evidence="1">HQ1</strain>
    </source>
</reference>
<dbReference type="SUPFAM" id="SSF53474">
    <property type="entry name" value="alpha/beta-Hydrolases"/>
    <property type="match status" value="1"/>
</dbReference>
<dbReference type="EMBL" id="VIFY01000092">
    <property type="protein sequence ID" value="TQB70904.1"/>
    <property type="molecule type" value="Genomic_DNA"/>
</dbReference>
<name>A0A507QTB8_MONPU</name>
<evidence type="ECO:0000313" key="2">
    <source>
        <dbReference type="Proteomes" id="UP000319663"/>
    </source>
</evidence>
<comment type="caution">
    <text evidence="1">The sequence shown here is derived from an EMBL/GenBank/DDBJ whole genome shotgun (WGS) entry which is preliminary data.</text>
</comment>
<dbReference type="AlphaFoldDB" id="A0A507QTB8"/>
<accession>A0A507QTB8</accession>
<keyword evidence="2" id="KW-1185">Reference proteome</keyword>
<dbReference type="Proteomes" id="UP000319663">
    <property type="component" value="Unassembled WGS sequence"/>
</dbReference>
<protein>
    <recommendedName>
        <fullName evidence="3">AB hydrolase-1 domain-containing protein</fullName>
    </recommendedName>
</protein>
<organism evidence="1 2">
    <name type="scientific">Monascus purpureus</name>
    <name type="common">Red mold</name>
    <name type="synonym">Monascus anka</name>
    <dbReference type="NCBI Taxonomy" id="5098"/>
    <lineage>
        <taxon>Eukaryota</taxon>
        <taxon>Fungi</taxon>
        <taxon>Dikarya</taxon>
        <taxon>Ascomycota</taxon>
        <taxon>Pezizomycotina</taxon>
        <taxon>Eurotiomycetes</taxon>
        <taxon>Eurotiomycetidae</taxon>
        <taxon>Eurotiales</taxon>
        <taxon>Aspergillaceae</taxon>
        <taxon>Monascus</taxon>
    </lineage>
</organism>
<gene>
    <name evidence="1" type="ORF">MPDQ_007998</name>
</gene>
<evidence type="ECO:0000313" key="1">
    <source>
        <dbReference type="EMBL" id="TQB70904.1"/>
    </source>
</evidence>